<evidence type="ECO:0000313" key="2">
    <source>
        <dbReference type="EMBL" id="CRY94265.1"/>
    </source>
</evidence>
<reference evidence="2" key="2">
    <citation type="submission" date="2015-07" db="EMBL/GenBank/DDBJ databases">
        <title>Plasmids, circular viruses and viroids from rat gut.</title>
        <authorList>
            <person name="Jorgensen T.J."/>
            <person name="Hansen M.A."/>
            <person name="Xu Z."/>
            <person name="Tabak M.A."/>
            <person name="Sorensen S.J."/>
            <person name="Hansen L.H."/>
        </authorList>
    </citation>
    <scope>NUCLEOTIDE SEQUENCE</scope>
    <source>
        <strain evidence="2">RGRH0222</strain>
    </source>
</reference>
<dbReference type="InterPro" id="IPR001387">
    <property type="entry name" value="Cro/C1-type_HTH"/>
</dbReference>
<dbReference type="AlphaFoldDB" id="A0A0H5PYJ4"/>
<name>A0A0H5PYJ4_9ZZZZ</name>
<dbReference type="Gene3D" id="1.10.260.40">
    <property type="entry name" value="lambda repressor-like DNA-binding domains"/>
    <property type="match status" value="1"/>
</dbReference>
<dbReference type="CDD" id="cd00093">
    <property type="entry name" value="HTH_XRE"/>
    <property type="match status" value="1"/>
</dbReference>
<protein>
    <recommendedName>
        <fullName evidence="1">HTH cro/C1-type domain-containing protein</fullName>
    </recommendedName>
</protein>
<dbReference type="EMBL" id="LN852896">
    <property type="protein sequence ID" value="CRY94265.1"/>
    <property type="molecule type" value="Genomic_DNA"/>
</dbReference>
<feature type="domain" description="HTH cro/C1-type" evidence="1">
    <location>
        <begin position="7"/>
        <end position="62"/>
    </location>
</feature>
<reference evidence="2" key="1">
    <citation type="submission" date="2015-06" db="EMBL/GenBank/DDBJ databases">
        <authorList>
            <person name="Joergensen T."/>
        </authorList>
    </citation>
    <scope>NUCLEOTIDE SEQUENCE</scope>
    <source>
        <strain evidence="2">RGRH0222</strain>
    </source>
</reference>
<accession>A0A0H5PYJ4</accession>
<dbReference type="InterPro" id="IPR010982">
    <property type="entry name" value="Lambda_DNA-bd_dom_sf"/>
</dbReference>
<dbReference type="SUPFAM" id="SSF47413">
    <property type="entry name" value="lambda repressor-like DNA-binding domains"/>
    <property type="match status" value="1"/>
</dbReference>
<sequence>MGVGVRIKTILREKKMTIKELSQKTGISLNTLYSITKRDSNRADAVILQRIANTVELPESFFLGGQPFQDLDFLAQFKSVIVHSLCKNGYIDFENRTINQVGAYEYWKCIGDHIVSIVQIASDSLSIQYKDRNEPEKIKFVTKKLDLSKIEGFQDAIEEMIEKKSPLEKTKDDVSEFMEIVEQLTPEQLNLVLERARAFAELNKKQEKKD</sequence>
<dbReference type="SMART" id="SM00530">
    <property type="entry name" value="HTH_XRE"/>
    <property type="match status" value="1"/>
</dbReference>
<evidence type="ECO:0000259" key="1">
    <source>
        <dbReference type="PROSITE" id="PS50943"/>
    </source>
</evidence>
<dbReference type="GO" id="GO:0003677">
    <property type="term" value="F:DNA binding"/>
    <property type="evidence" value="ECO:0007669"/>
    <property type="project" value="InterPro"/>
</dbReference>
<organism evidence="2">
    <name type="scientific">uncultured prokaryote</name>
    <dbReference type="NCBI Taxonomy" id="198431"/>
    <lineage>
        <taxon>unclassified sequences</taxon>
        <taxon>environmental samples</taxon>
    </lineage>
</organism>
<proteinExistence type="predicted"/>
<dbReference type="PROSITE" id="PS50943">
    <property type="entry name" value="HTH_CROC1"/>
    <property type="match status" value="1"/>
</dbReference>
<dbReference type="Pfam" id="PF13443">
    <property type="entry name" value="HTH_26"/>
    <property type="match status" value="1"/>
</dbReference>